<evidence type="ECO:0000256" key="5">
    <source>
        <dbReference type="SAM" id="SignalP"/>
    </source>
</evidence>
<reference evidence="7" key="1">
    <citation type="submission" date="2022-01" db="EMBL/GenBank/DDBJ databases">
        <authorList>
            <person name="Braso-Vives M."/>
        </authorList>
    </citation>
    <scope>NUCLEOTIDE SEQUENCE</scope>
</reference>
<gene>
    <name evidence="7" type="primary">CILP2</name>
    <name evidence="7" type="ORF">BLAG_LOCUS25320</name>
</gene>
<keyword evidence="2" id="KW-0964">Secreted</keyword>
<evidence type="ECO:0000313" key="8">
    <source>
        <dbReference type="Proteomes" id="UP000838412"/>
    </source>
</evidence>
<evidence type="ECO:0000256" key="1">
    <source>
        <dbReference type="ARBA" id="ARBA00004613"/>
    </source>
</evidence>
<dbReference type="GO" id="GO:0005576">
    <property type="term" value="C:extracellular region"/>
    <property type="evidence" value="ECO:0007669"/>
    <property type="project" value="UniProtKB-SubCell"/>
</dbReference>
<feature type="signal peptide" evidence="5">
    <location>
        <begin position="1"/>
        <end position="18"/>
    </location>
</feature>
<evidence type="ECO:0000256" key="2">
    <source>
        <dbReference type="ARBA" id="ARBA00022525"/>
    </source>
</evidence>
<dbReference type="PANTHER" id="PTHR15031">
    <property type="entry name" value="CARTILAGE INTERMEDIATE LAYER PROTEIN CLIP"/>
    <property type="match status" value="1"/>
</dbReference>
<keyword evidence="8" id="KW-1185">Reference proteome</keyword>
<dbReference type="Pfam" id="PF13330">
    <property type="entry name" value="Mucin2_WxxW"/>
    <property type="match status" value="1"/>
</dbReference>
<dbReference type="PANTHER" id="PTHR15031:SF4">
    <property type="entry name" value="CARTILAGE INTERMEDIATE LAYER PROTEIN 1"/>
    <property type="match status" value="1"/>
</dbReference>
<feature type="chain" id="PRO_5035432287" evidence="5">
    <location>
        <begin position="19"/>
        <end position="151"/>
    </location>
</feature>
<keyword evidence="3 5" id="KW-0732">Signal</keyword>
<dbReference type="InterPro" id="IPR025155">
    <property type="entry name" value="WxxW_domain"/>
</dbReference>
<evidence type="ECO:0000256" key="3">
    <source>
        <dbReference type="ARBA" id="ARBA00022729"/>
    </source>
</evidence>
<dbReference type="AlphaFoldDB" id="A0A8K0EYZ7"/>
<protein>
    <submittedName>
        <fullName evidence="7">CILP2 protein</fullName>
    </submittedName>
</protein>
<feature type="domain" description="WxxW" evidence="6">
    <location>
        <begin position="66"/>
        <end position="150"/>
    </location>
</feature>
<keyword evidence="4" id="KW-0325">Glycoprotein</keyword>
<dbReference type="InterPro" id="IPR039675">
    <property type="entry name" value="CILP1/CILP2"/>
</dbReference>
<sequence>MALKLLLTVGLVFLVGRAATADASAVMENLVETLEDLVGEEERSMDEQQGLADNLVQEEARGSDGWTRWFDRDNPLPTADNEALCEHRIENPGEICRYPSGIQARVKGSNTPATQTVEYFVKFSPLDGLVCRDAHQLDGRCEDYEVRYWCP</sequence>
<dbReference type="OrthoDB" id="6049857at2759"/>
<evidence type="ECO:0000256" key="4">
    <source>
        <dbReference type="ARBA" id="ARBA00023180"/>
    </source>
</evidence>
<name>A0A8K0EYZ7_BRALA</name>
<organism evidence="7 8">
    <name type="scientific">Branchiostoma lanceolatum</name>
    <name type="common">Common lancelet</name>
    <name type="synonym">Amphioxus lanceolatum</name>
    <dbReference type="NCBI Taxonomy" id="7740"/>
    <lineage>
        <taxon>Eukaryota</taxon>
        <taxon>Metazoa</taxon>
        <taxon>Chordata</taxon>
        <taxon>Cephalochordata</taxon>
        <taxon>Leptocardii</taxon>
        <taxon>Amphioxiformes</taxon>
        <taxon>Branchiostomatidae</taxon>
        <taxon>Branchiostoma</taxon>
    </lineage>
</organism>
<dbReference type="Proteomes" id="UP000838412">
    <property type="component" value="Chromosome 9"/>
</dbReference>
<accession>A0A8K0EYZ7</accession>
<dbReference type="EMBL" id="OV696694">
    <property type="protein sequence ID" value="CAH1274228.1"/>
    <property type="molecule type" value="Genomic_DNA"/>
</dbReference>
<proteinExistence type="predicted"/>
<comment type="subcellular location">
    <subcellularLocation>
        <location evidence="1">Secreted</location>
    </subcellularLocation>
</comment>
<evidence type="ECO:0000259" key="6">
    <source>
        <dbReference type="Pfam" id="PF13330"/>
    </source>
</evidence>
<evidence type="ECO:0000313" key="7">
    <source>
        <dbReference type="EMBL" id="CAH1274228.1"/>
    </source>
</evidence>